<proteinExistence type="predicted"/>
<evidence type="ECO:0000313" key="1">
    <source>
        <dbReference type="EMBL" id="QQP41807.1"/>
    </source>
</evidence>
<name>A0A7T8H1J0_CALRO</name>
<reference evidence="2" key="1">
    <citation type="submission" date="2021-01" db="EMBL/GenBank/DDBJ databases">
        <title>Caligus Genome Assembly.</title>
        <authorList>
            <person name="Gallardo-Escarate C."/>
        </authorList>
    </citation>
    <scope>NUCLEOTIDE SEQUENCE [LARGE SCALE GENOMIC DNA]</scope>
</reference>
<dbReference type="EMBL" id="CP045900">
    <property type="protein sequence ID" value="QQP41807.1"/>
    <property type="molecule type" value="Genomic_DNA"/>
</dbReference>
<gene>
    <name evidence="1" type="ORF">FKW44_016281</name>
</gene>
<accession>A0A7T8H1J0</accession>
<keyword evidence="2" id="KW-1185">Reference proteome</keyword>
<protein>
    <submittedName>
        <fullName evidence="1">Uncharacterized protein</fullName>
    </submittedName>
</protein>
<organism evidence="1 2">
    <name type="scientific">Caligus rogercresseyi</name>
    <name type="common">Sea louse</name>
    <dbReference type="NCBI Taxonomy" id="217165"/>
    <lineage>
        <taxon>Eukaryota</taxon>
        <taxon>Metazoa</taxon>
        <taxon>Ecdysozoa</taxon>
        <taxon>Arthropoda</taxon>
        <taxon>Crustacea</taxon>
        <taxon>Multicrustacea</taxon>
        <taxon>Hexanauplia</taxon>
        <taxon>Copepoda</taxon>
        <taxon>Siphonostomatoida</taxon>
        <taxon>Caligidae</taxon>
        <taxon>Caligus</taxon>
    </lineage>
</organism>
<dbReference type="AlphaFoldDB" id="A0A7T8H1J0"/>
<sequence>MVRSVGQGRNHSPPAWRITFAAGCNQRRCTVRMRGEDGKYLPDVLLDLDYWVLIPM</sequence>
<dbReference type="Proteomes" id="UP000595437">
    <property type="component" value="Chromosome 11"/>
</dbReference>
<evidence type="ECO:0000313" key="2">
    <source>
        <dbReference type="Proteomes" id="UP000595437"/>
    </source>
</evidence>